<dbReference type="GO" id="GO:0016740">
    <property type="term" value="F:transferase activity"/>
    <property type="evidence" value="ECO:0007669"/>
    <property type="project" value="UniProtKB-KW"/>
</dbReference>
<evidence type="ECO:0000256" key="1">
    <source>
        <dbReference type="ARBA" id="ARBA00023242"/>
    </source>
</evidence>
<feature type="region of interest" description="Disordered" evidence="2">
    <location>
        <begin position="121"/>
        <end position="141"/>
    </location>
</feature>
<dbReference type="PANTHER" id="PTHR35300">
    <property type="entry name" value="COACTIVATOR CBP, KIX DOMAIN-CONTAINING PROTEIN-RELATED"/>
    <property type="match status" value="1"/>
</dbReference>
<protein>
    <submittedName>
        <fullName evidence="3">Histone acetyltransferase</fullName>
    </submittedName>
</protein>
<dbReference type="AlphaFoldDB" id="A0A7J6VGX6"/>
<dbReference type="Gene3D" id="1.10.246.20">
    <property type="entry name" value="Coactivator CBP, KIX domain"/>
    <property type="match status" value="1"/>
</dbReference>
<feature type="region of interest" description="Disordered" evidence="2">
    <location>
        <begin position="344"/>
        <end position="403"/>
    </location>
</feature>
<reference evidence="3 4" key="1">
    <citation type="submission" date="2020-06" db="EMBL/GenBank/DDBJ databases">
        <title>Transcriptomic and genomic resources for Thalictrum thalictroides and T. hernandezii: Facilitating candidate gene discovery in an emerging model plant lineage.</title>
        <authorList>
            <person name="Arias T."/>
            <person name="Riano-Pachon D.M."/>
            <person name="Di Stilio V.S."/>
        </authorList>
    </citation>
    <scope>NUCLEOTIDE SEQUENCE [LARGE SCALE GENOMIC DNA]</scope>
    <source>
        <strain evidence="4">cv. WT478/WT964</strain>
        <tissue evidence="3">Leaves</tissue>
    </source>
</reference>
<evidence type="ECO:0000256" key="2">
    <source>
        <dbReference type="SAM" id="MobiDB-lite"/>
    </source>
</evidence>
<keyword evidence="4" id="KW-1185">Reference proteome</keyword>
<dbReference type="GO" id="GO:0006355">
    <property type="term" value="P:regulation of DNA-templated transcription"/>
    <property type="evidence" value="ECO:0007669"/>
    <property type="project" value="InterPro"/>
</dbReference>
<evidence type="ECO:0000313" key="3">
    <source>
        <dbReference type="EMBL" id="KAF5184153.1"/>
    </source>
</evidence>
<dbReference type="OrthoDB" id="1937968at2759"/>
<proteinExistence type="predicted"/>
<name>A0A7J6VGX6_THATH</name>
<dbReference type="EMBL" id="JABWDY010032475">
    <property type="protein sequence ID" value="KAF5184153.1"/>
    <property type="molecule type" value="Genomic_DNA"/>
</dbReference>
<evidence type="ECO:0000313" key="4">
    <source>
        <dbReference type="Proteomes" id="UP000554482"/>
    </source>
</evidence>
<dbReference type="GO" id="GO:0003712">
    <property type="term" value="F:transcription coregulator activity"/>
    <property type="evidence" value="ECO:0007669"/>
    <property type="project" value="InterPro"/>
</dbReference>
<gene>
    <name evidence="3" type="ORF">FRX31_026261</name>
</gene>
<accession>A0A7J6VGX6</accession>
<feature type="region of interest" description="Disordered" evidence="2">
    <location>
        <begin position="211"/>
        <end position="231"/>
    </location>
</feature>
<sequence length="403" mass="45029">MPRPGPRPYECTRKAWHSDRHQPMRGSLIQEIFRVVSEIHSSQTKKNKEWQEKLPVVVLKAEEILYSKANSETEYMDLQTLWDRMNDAINTIIRREESSETGDLLQPCIEAALILGCTARRASRSQRNNNPRSYLNTSTREHNPVLTGVLDNVSHAGSYCLMPPHSSKPSSTSHILPYYSTPARPVTANATQLHMESGSSHTRDINPSMSCPFPFSSENMPPSSRNQAFSTETDPSLGCAYPLYYGAHHQATDSQVVLQSFHGTNFNPVQLGTFQVQSIMKPNEKGFLQDFFTCDGGANVSNRSAEAEISNADEIPSEIECDLSLHLGPLSVSCPRRETRCRHEVENVRPSSSQGGSKSCDHSSKTNMKRNAPFSNFVEAGHSSHHSQFSPDLFFGKMKKPDE</sequence>
<keyword evidence="1" id="KW-0539">Nucleus</keyword>
<keyword evidence="3" id="KW-0808">Transferase</keyword>
<dbReference type="PANTHER" id="PTHR35300:SF4">
    <property type="entry name" value="HISTONE ACETYLTRANSFERASE"/>
    <property type="match status" value="1"/>
</dbReference>
<comment type="caution">
    <text evidence="3">The sequence shown here is derived from an EMBL/GenBank/DDBJ whole genome shotgun (WGS) entry which is preliminary data.</text>
</comment>
<organism evidence="3 4">
    <name type="scientific">Thalictrum thalictroides</name>
    <name type="common">Rue-anemone</name>
    <name type="synonym">Anemone thalictroides</name>
    <dbReference type="NCBI Taxonomy" id="46969"/>
    <lineage>
        <taxon>Eukaryota</taxon>
        <taxon>Viridiplantae</taxon>
        <taxon>Streptophyta</taxon>
        <taxon>Embryophyta</taxon>
        <taxon>Tracheophyta</taxon>
        <taxon>Spermatophyta</taxon>
        <taxon>Magnoliopsida</taxon>
        <taxon>Ranunculales</taxon>
        <taxon>Ranunculaceae</taxon>
        <taxon>Thalictroideae</taxon>
        <taxon>Thalictrum</taxon>
    </lineage>
</organism>
<dbReference type="Proteomes" id="UP000554482">
    <property type="component" value="Unassembled WGS sequence"/>
</dbReference>
<feature type="compositionally biased region" description="Polar residues" evidence="2">
    <location>
        <begin position="216"/>
        <end position="231"/>
    </location>
</feature>
<dbReference type="InterPro" id="IPR036529">
    <property type="entry name" value="KIX_dom_sf"/>
</dbReference>